<dbReference type="Proteomes" id="UP000789595">
    <property type="component" value="Unassembled WGS sequence"/>
</dbReference>
<feature type="region of interest" description="Disordered" evidence="6">
    <location>
        <begin position="41"/>
        <end position="66"/>
    </location>
</feature>
<comment type="subcellular location">
    <subcellularLocation>
        <location evidence="1">Membrane</location>
        <topology evidence="1">Multi-pass membrane protein</topology>
    </subcellularLocation>
</comment>
<evidence type="ECO:0000256" key="7">
    <source>
        <dbReference type="SAM" id="Phobius"/>
    </source>
</evidence>
<dbReference type="PANTHER" id="PTHR16172">
    <property type="entry name" value="MAJOR FACILITATOR SUPERFAMILY DOMAIN-CONTAINING PROTEIN 6-LIKE"/>
    <property type="match status" value="1"/>
</dbReference>
<evidence type="ECO:0000256" key="2">
    <source>
        <dbReference type="ARBA" id="ARBA00005241"/>
    </source>
</evidence>
<evidence type="ECO:0000256" key="1">
    <source>
        <dbReference type="ARBA" id="ARBA00004141"/>
    </source>
</evidence>
<evidence type="ECO:0000259" key="8">
    <source>
        <dbReference type="PROSITE" id="PS50850"/>
    </source>
</evidence>
<evidence type="ECO:0000313" key="9">
    <source>
        <dbReference type="EMBL" id="CAH0364520.1"/>
    </source>
</evidence>
<evidence type="ECO:0000256" key="3">
    <source>
        <dbReference type="ARBA" id="ARBA00022692"/>
    </source>
</evidence>
<feature type="transmembrane region" description="Helical" evidence="7">
    <location>
        <begin position="419"/>
        <end position="438"/>
    </location>
</feature>
<reference evidence="9" key="1">
    <citation type="submission" date="2021-11" db="EMBL/GenBank/DDBJ databases">
        <authorList>
            <consortium name="Genoscope - CEA"/>
            <person name="William W."/>
        </authorList>
    </citation>
    <scope>NUCLEOTIDE SEQUENCE</scope>
</reference>
<dbReference type="GO" id="GO:0016020">
    <property type="term" value="C:membrane"/>
    <property type="evidence" value="ECO:0007669"/>
    <property type="project" value="UniProtKB-SubCell"/>
</dbReference>
<feature type="transmembrane region" description="Helical" evidence="7">
    <location>
        <begin position="376"/>
        <end position="398"/>
    </location>
</feature>
<evidence type="ECO:0000256" key="4">
    <source>
        <dbReference type="ARBA" id="ARBA00022989"/>
    </source>
</evidence>
<keyword evidence="3 7" id="KW-0812">Transmembrane</keyword>
<keyword evidence="4 7" id="KW-1133">Transmembrane helix</keyword>
<comment type="similarity">
    <text evidence="2">Belongs to the major facilitator superfamily. MFSD6 family.</text>
</comment>
<dbReference type="EMBL" id="CAKKNE010000001">
    <property type="protein sequence ID" value="CAH0364520.1"/>
    <property type="molecule type" value="Genomic_DNA"/>
</dbReference>
<dbReference type="GO" id="GO:0022857">
    <property type="term" value="F:transmembrane transporter activity"/>
    <property type="evidence" value="ECO:0007669"/>
    <property type="project" value="InterPro"/>
</dbReference>
<dbReference type="PROSITE" id="PS50850">
    <property type="entry name" value="MFS"/>
    <property type="match status" value="1"/>
</dbReference>
<dbReference type="Pfam" id="PF12832">
    <property type="entry name" value="MFS_1_like"/>
    <property type="match status" value="1"/>
</dbReference>
<evidence type="ECO:0000256" key="5">
    <source>
        <dbReference type="ARBA" id="ARBA00023136"/>
    </source>
</evidence>
<protein>
    <recommendedName>
        <fullName evidence="8">Major facilitator superfamily (MFS) profile domain-containing protein</fullName>
    </recommendedName>
</protein>
<dbReference type="SUPFAM" id="SSF103473">
    <property type="entry name" value="MFS general substrate transporter"/>
    <property type="match status" value="1"/>
</dbReference>
<dbReference type="OrthoDB" id="515887at2759"/>
<evidence type="ECO:0000313" key="10">
    <source>
        <dbReference type="Proteomes" id="UP000789595"/>
    </source>
</evidence>
<accession>A0A8J2S678</accession>
<dbReference type="Gene3D" id="1.20.1250.20">
    <property type="entry name" value="MFS general substrate transporter like domains"/>
    <property type="match status" value="2"/>
</dbReference>
<gene>
    <name evidence="9" type="ORF">PECAL_1P08870</name>
</gene>
<feature type="transmembrane region" description="Helical" evidence="7">
    <location>
        <begin position="105"/>
        <end position="126"/>
    </location>
</feature>
<feature type="transmembrane region" description="Helical" evidence="7">
    <location>
        <begin position="316"/>
        <end position="336"/>
    </location>
</feature>
<proteinExistence type="inferred from homology"/>
<feature type="transmembrane region" description="Helical" evidence="7">
    <location>
        <begin position="234"/>
        <end position="255"/>
    </location>
</feature>
<feature type="transmembrane region" description="Helical" evidence="7">
    <location>
        <begin position="72"/>
        <end position="93"/>
    </location>
</feature>
<keyword evidence="10" id="KW-1185">Reference proteome</keyword>
<sequence>ALCLRLYGIYTSAPGPYVCILIAAHALTCMATPEDASGYAPLPSGAESSDAPGAGSNDAPDESEESKQQRRYYWTMALLNLLETGAAAGVSKFTPLFLAARGLDVAQVGVVLAVAQVCRFLGGLVFGRVADKTGRFRGVLLGTNFVSVALALSTTSLLSPWHGMHGWKRVVVLALLTDAYAFFTSPSGTLIDAIAVVAQTRGGASYGSLRLWAAIGWGLAAVGMGAGVDRYGFSAVFIAYGIGTGLSSALVVACFENPKPRRPDAAAAPASLASVFLVAPVPLYFLNFFVHGCLAAFVESYLLLFVATEWPLTPNWFLGLLILIAAVFEIPVFLYATRVIDRIGVRPCLVGAQLLFALRCTAYATLARYAKSTHGYLWFVLLEPSHALTFAMMWSAAVEYARRAAPPERQGTAQALVRGAYYYLGVGTGSVIGGRIIRARGYEFLYELGAAAMIAWAAVWAVLLAFASRRRRPADSLRDGLLEDAGLS</sequence>
<dbReference type="InterPro" id="IPR051717">
    <property type="entry name" value="MFS_MFSD6"/>
</dbReference>
<dbReference type="InterPro" id="IPR020846">
    <property type="entry name" value="MFS_dom"/>
</dbReference>
<dbReference type="InterPro" id="IPR036259">
    <property type="entry name" value="MFS_trans_sf"/>
</dbReference>
<keyword evidence="5 7" id="KW-0472">Membrane</keyword>
<feature type="transmembrane region" description="Helical" evidence="7">
    <location>
        <begin position="209"/>
        <end position="228"/>
    </location>
</feature>
<feature type="domain" description="Major facilitator superfamily (MFS) profile" evidence="8">
    <location>
        <begin position="280"/>
        <end position="488"/>
    </location>
</feature>
<feature type="transmembrane region" description="Helical" evidence="7">
    <location>
        <begin position="179"/>
        <end position="197"/>
    </location>
</feature>
<feature type="transmembrane region" description="Helical" evidence="7">
    <location>
        <begin position="275"/>
        <end position="304"/>
    </location>
</feature>
<feature type="transmembrane region" description="Helical" evidence="7">
    <location>
        <begin position="444"/>
        <end position="467"/>
    </location>
</feature>
<feature type="non-terminal residue" evidence="9">
    <location>
        <position position="1"/>
    </location>
</feature>
<feature type="transmembrane region" description="Helical" evidence="7">
    <location>
        <begin position="138"/>
        <end position="159"/>
    </location>
</feature>
<organism evidence="9 10">
    <name type="scientific">Pelagomonas calceolata</name>
    <dbReference type="NCBI Taxonomy" id="35677"/>
    <lineage>
        <taxon>Eukaryota</taxon>
        <taxon>Sar</taxon>
        <taxon>Stramenopiles</taxon>
        <taxon>Ochrophyta</taxon>
        <taxon>Pelagophyceae</taxon>
        <taxon>Pelagomonadales</taxon>
        <taxon>Pelagomonadaceae</taxon>
        <taxon>Pelagomonas</taxon>
    </lineage>
</organism>
<dbReference type="InterPro" id="IPR024989">
    <property type="entry name" value="MFS_assoc_dom"/>
</dbReference>
<dbReference type="AlphaFoldDB" id="A0A8J2S678"/>
<name>A0A8J2S678_9STRA</name>
<dbReference type="PANTHER" id="PTHR16172:SF41">
    <property type="entry name" value="MAJOR FACILITATOR SUPERFAMILY DOMAIN-CONTAINING PROTEIN 6-LIKE"/>
    <property type="match status" value="1"/>
</dbReference>
<comment type="caution">
    <text evidence="9">The sequence shown here is derived from an EMBL/GenBank/DDBJ whole genome shotgun (WGS) entry which is preliminary data.</text>
</comment>
<evidence type="ECO:0000256" key="6">
    <source>
        <dbReference type="SAM" id="MobiDB-lite"/>
    </source>
</evidence>
<feature type="transmembrane region" description="Helical" evidence="7">
    <location>
        <begin position="348"/>
        <end position="370"/>
    </location>
</feature>